<proteinExistence type="predicted"/>
<feature type="compositionally biased region" description="Low complexity" evidence="1">
    <location>
        <begin position="128"/>
        <end position="150"/>
    </location>
</feature>
<comment type="caution">
    <text evidence="4">The sequence shown here is derived from an EMBL/GenBank/DDBJ whole genome shotgun (WGS) entry which is preliminary data.</text>
</comment>
<evidence type="ECO:0000313" key="4">
    <source>
        <dbReference type="EMBL" id="KAK8095701.1"/>
    </source>
</evidence>
<gene>
    <name evidence="4" type="ORF">PG999_013723</name>
</gene>
<feature type="chain" id="PRO_5043878071" description="GLEYA adhesin domain-containing protein" evidence="2">
    <location>
        <begin position="18"/>
        <end position="572"/>
    </location>
</feature>
<dbReference type="InterPro" id="IPR018871">
    <property type="entry name" value="GLEYA_adhesin_domain"/>
</dbReference>
<evidence type="ECO:0000313" key="5">
    <source>
        <dbReference type="Proteomes" id="UP001392437"/>
    </source>
</evidence>
<feature type="signal peptide" evidence="2">
    <location>
        <begin position="1"/>
        <end position="17"/>
    </location>
</feature>
<reference evidence="4 5" key="1">
    <citation type="submission" date="2023-01" db="EMBL/GenBank/DDBJ databases">
        <title>Analysis of 21 Apiospora genomes using comparative genomics revels a genus with tremendous synthesis potential of carbohydrate active enzymes and secondary metabolites.</title>
        <authorList>
            <person name="Sorensen T."/>
        </authorList>
    </citation>
    <scope>NUCLEOTIDE SEQUENCE [LARGE SCALE GENOMIC DNA]</scope>
    <source>
        <strain evidence="4 5">CBS 117206</strain>
    </source>
</reference>
<dbReference type="Pfam" id="PF10528">
    <property type="entry name" value="GLEYA"/>
    <property type="match status" value="1"/>
</dbReference>
<dbReference type="Proteomes" id="UP001392437">
    <property type="component" value="Unassembled WGS sequence"/>
</dbReference>
<keyword evidence="2" id="KW-0732">Signal</keyword>
<feature type="domain" description="GLEYA adhesin" evidence="3">
    <location>
        <begin position="454"/>
        <end position="545"/>
    </location>
</feature>
<dbReference type="Gene3D" id="2.60.120.1560">
    <property type="match status" value="1"/>
</dbReference>
<evidence type="ECO:0000256" key="2">
    <source>
        <dbReference type="SAM" id="SignalP"/>
    </source>
</evidence>
<evidence type="ECO:0000256" key="1">
    <source>
        <dbReference type="SAM" id="MobiDB-lite"/>
    </source>
</evidence>
<sequence length="572" mass="58216">MYTLLALLGLLPLSAIAVPVGNGVMDVGSPEWLKKLQDGMFLKKDEPFCKANVAVVKALLNEPGGTNYCSNVLNIPATTHTTTATVYVTPSVVPVGVLPVVTGPAAPVVPALTTKAADPVATSSAEDPTTSSDATVPATSSSTAAPITSSASEKLITSTKTMMQTINVDVTVTVPVVQTETTTTTVTSQNLLICLSTAISAKAQASAGAGVAGGAGVGASAALTVGLPSIPTGFPFSAGKRASDPQYGLKPVCLPDIWSDKEIQEACKCLALPPPSCTTTVTAMDLTRATSAPKLPVAGAAGLGGSNKGGNGGALGGLGGVTGVLGGILRRITGEDDERCSTVTSTAMATNSMTVTSVSTATKVETAYATATSIVPNGLAYKNFTHPFVATDPANDKFTSAFFKKRTPVAQGTLSGLSFATPDWPSTDAFSASGNGRLSIPGLAGDVESTLDTAFMIQAFFIATVSGEYTFASPGENIDNWGMLWLGEPAYCDWDDANAAFFASRTASANPVSGTATLTLTEGDAVPLTWLWGNGGGAARSYLSIRLPDGTIVDDGDMSAYFIRACNDGVFI</sequence>
<name>A0AAW0Q4Y9_9PEZI</name>
<dbReference type="EMBL" id="JAQQWP010000011">
    <property type="protein sequence ID" value="KAK8095701.1"/>
    <property type="molecule type" value="Genomic_DNA"/>
</dbReference>
<protein>
    <recommendedName>
        <fullName evidence="3">GLEYA adhesin domain-containing protein</fullName>
    </recommendedName>
</protein>
<evidence type="ECO:0000259" key="3">
    <source>
        <dbReference type="Pfam" id="PF10528"/>
    </source>
</evidence>
<organism evidence="4 5">
    <name type="scientific">Apiospora kogelbergensis</name>
    <dbReference type="NCBI Taxonomy" id="1337665"/>
    <lineage>
        <taxon>Eukaryota</taxon>
        <taxon>Fungi</taxon>
        <taxon>Dikarya</taxon>
        <taxon>Ascomycota</taxon>
        <taxon>Pezizomycotina</taxon>
        <taxon>Sordariomycetes</taxon>
        <taxon>Xylariomycetidae</taxon>
        <taxon>Amphisphaeriales</taxon>
        <taxon>Apiosporaceae</taxon>
        <taxon>Apiospora</taxon>
    </lineage>
</organism>
<keyword evidence="5" id="KW-1185">Reference proteome</keyword>
<dbReference type="AlphaFoldDB" id="A0AAW0Q4Y9"/>
<feature type="region of interest" description="Disordered" evidence="1">
    <location>
        <begin position="116"/>
        <end position="150"/>
    </location>
</feature>
<accession>A0AAW0Q4Y9</accession>